<proteinExistence type="predicted"/>
<dbReference type="RefSeq" id="WP_009554911.1">
    <property type="nucleotide sequence ID" value="NZ_CALVCX010000126.1"/>
</dbReference>
<evidence type="ECO:0000313" key="2">
    <source>
        <dbReference type="Proteomes" id="UP000510886"/>
    </source>
</evidence>
<sequence>MSNTKEIQADYQAYRKELDKYTELCAQTPANSTAYQVYKHKKEEAWKNCDRLEVVLQAIAVAED</sequence>
<dbReference type="KEGG" id="lsw:GTO87_03105"/>
<organism evidence="1 2">
    <name type="scientific">Ligilactobacillus saerimneri</name>
    <dbReference type="NCBI Taxonomy" id="228229"/>
    <lineage>
        <taxon>Bacteria</taxon>
        <taxon>Bacillati</taxon>
        <taxon>Bacillota</taxon>
        <taxon>Bacilli</taxon>
        <taxon>Lactobacillales</taxon>
        <taxon>Lactobacillaceae</taxon>
        <taxon>Ligilactobacillus</taxon>
    </lineage>
</organism>
<name>A0A7H9EK60_9LACO</name>
<accession>A0A7H9EK60</accession>
<dbReference type="Proteomes" id="UP000510886">
    <property type="component" value="Chromosome"/>
</dbReference>
<dbReference type="GeneID" id="89599460"/>
<dbReference type="AlphaFoldDB" id="A0A7H9EK60"/>
<dbReference type="EMBL" id="CP047418">
    <property type="protein sequence ID" value="QLL77672.1"/>
    <property type="molecule type" value="Genomic_DNA"/>
</dbReference>
<gene>
    <name evidence="1" type="ORF">GTO87_03105</name>
</gene>
<evidence type="ECO:0000313" key="1">
    <source>
        <dbReference type="EMBL" id="QLL77672.1"/>
    </source>
</evidence>
<protein>
    <submittedName>
        <fullName evidence="1">Uncharacterized protein</fullName>
    </submittedName>
</protein>
<reference evidence="1 2" key="1">
    <citation type="submission" date="2020-01" db="EMBL/GenBank/DDBJ databases">
        <title>Complete and circular genome sequences of six lactobacillus isolates from horses.</title>
        <authorList>
            <person name="Hassan H.M."/>
        </authorList>
    </citation>
    <scope>NUCLEOTIDE SEQUENCE [LARGE SCALE GENOMIC DNA]</scope>
    <source>
        <strain evidence="1 2">1A</strain>
    </source>
</reference>